<dbReference type="PANTHER" id="PTHR40465:SF1">
    <property type="entry name" value="DUF6534 DOMAIN-CONTAINING PROTEIN"/>
    <property type="match status" value="1"/>
</dbReference>
<protein>
    <recommendedName>
        <fullName evidence="3">DUF6534 domain-containing protein</fullName>
    </recommendedName>
</protein>
<name>A0A4Q1BPG9_TREME</name>
<sequence>MNPEAVIETMASNRGVYLGPQFLGCYVDGLLLGITLHLFVNWCRHSFYEERRINKVLVFYSMFLCFFTSIFILVWKMEMFVYDFGDYRLLLSEKFQSWVPLLDGLARVPVSAFFAHRAWRITGSCKYLGTTLFVLILTTSVGSIVSFVFAVDAAKFQSASEVATNIIITSVISLNLWHKRTGWESTNRLLSRLIMRIFEAMTPPTVISLVFLIMLAINPTSPIEPFLIFVPKVYFISLLVVLNSKRHFRAELESNSANTWGGEKDSDTQRLHETPGLSVLPSIKSPSVRTEIHVAMETETKVHTTPSWAHRPSINRDPDPLVVTAERVWSNPPSPGRDIPRKPVPKFLADQTETTSTVSPRVPDSLHGPNGKSSLTYDQVAPYGFAV</sequence>
<feature type="transmembrane region" description="Helical" evidence="2">
    <location>
        <begin position="127"/>
        <end position="150"/>
    </location>
</feature>
<evidence type="ECO:0000313" key="5">
    <source>
        <dbReference type="Proteomes" id="UP000289152"/>
    </source>
</evidence>
<accession>A0A4Q1BPG9</accession>
<dbReference type="PANTHER" id="PTHR40465">
    <property type="entry name" value="CHROMOSOME 1, WHOLE GENOME SHOTGUN SEQUENCE"/>
    <property type="match status" value="1"/>
</dbReference>
<organism evidence="4 5">
    <name type="scientific">Tremella mesenterica</name>
    <name type="common">Jelly fungus</name>
    <dbReference type="NCBI Taxonomy" id="5217"/>
    <lineage>
        <taxon>Eukaryota</taxon>
        <taxon>Fungi</taxon>
        <taxon>Dikarya</taxon>
        <taxon>Basidiomycota</taxon>
        <taxon>Agaricomycotina</taxon>
        <taxon>Tremellomycetes</taxon>
        <taxon>Tremellales</taxon>
        <taxon>Tremellaceae</taxon>
        <taxon>Tremella</taxon>
    </lineage>
</organism>
<evidence type="ECO:0000256" key="2">
    <source>
        <dbReference type="SAM" id="Phobius"/>
    </source>
</evidence>
<feature type="domain" description="DUF6534" evidence="3">
    <location>
        <begin position="162"/>
        <end position="247"/>
    </location>
</feature>
<feature type="transmembrane region" description="Helical" evidence="2">
    <location>
        <begin position="197"/>
        <end position="217"/>
    </location>
</feature>
<dbReference type="AlphaFoldDB" id="A0A4Q1BPG9"/>
<gene>
    <name evidence="4" type="ORF">M231_02987</name>
</gene>
<dbReference type="OrthoDB" id="2583436at2759"/>
<feature type="transmembrane region" description="Helical" evidence="2">
    <location>
        <begin position="223"/>
        <end position="242"/>
    </location>
</feature>
<dbReference type="InParanoid" id="A0A4Q1BPG9"/>
<feature type="transmembrane region" description="Helical" evidence="2">
    <location>
        <begin position="56"/>
        <end position="75"/>
    </location>
</feature>
<dbReference type="EMBL" id="SDIL01000027">
    <property type="protein sequence ID" value="RXK39794.1"/>
    <property type="molecule type" value="Genomic_DNA"/>
</dbReference>
<dbReference type="VEuPathDB" id="FungiDB:TREMEDRAFT_65841"/>
<feature type="transmembrane region" description="Helical" evidence="2">
    <location>
        <begin position="20"/>
        <end position="44"/>
    </location>
</feature>
<keyword evidence="5" id="KW-1185">Reference proteome</keyword>
<dbReference type="Pfam" id="PF20152">
    <property type="entry name" value="DUF6534"/>
    <property type="match status" value="1"/>
</dbReference>
<keyword evidence="2" id="KW-0812">Transmembrane</keyword>
<dbReference type="InterPro" id="IPR045339">
    <property type="entry name" value="DUF6534"/>
</dbReference>
<proteinExistence type="predicted"/>
<dbReference type="STRING" id="5217.A0A4Q1BPG9"/>
<evidence type="ECO:0000256" key="1">
    <source>
        <dbReference type="SAM" id="MobiDB-lite"/>
    </source>
</evidence>
<keyword evidence="2" id="KW-0472">Membrane</keyword>
<comment type="caution">
    <text evidence="4">The sequence shown here is derived from an EMBL/GenBank/DDBJ whole genome shotgun (WGS) entry which is preliminary data.</text>
</comment>
<keyword evidence="2" id="KW-1133">Transmembrane helix</keyword>
<reference evidence="4 5" key="1">
    <citation type="submission" date="2016-06" db="EMBL/GenBank/DDBJ databases">
        <title>Evolution of pathogenesis and genome organization in the Tremellales.</title>
        <authorList>
            <person name="Cuomo C."/>
            <person name="Litvintseva A."/>
            <person name="Heitman J."/>
            <person name="Chen Y."/>
            <person name="Sun S."/>
            <person name="Springer D."/>
            <person name="Dromer F."/>
            <person name="Young S."/>
            <person name="Zeng Q."/>
            <person name="Chapman S."/>
            <person name="Gujja S."/>
            <person name="Saif S."/>
            <person name="Birren B."/>
        </authorList>
    </citation>
    <scope>NUCLEOTIDE SEQUENCE [LARGE SCALE GENOMIC DNA]</scope>
    <source>
        <strain evidence="4 5">ATCC 28783</strain>
    </source>
</reference>
<dbReference type="Proteomes" id="UP000289152">
    <property type="component" value="Unassembled WGS sequence"/>
</dbReference>
<feature type="region of interest" description="Disordered" evidence="1">
    <location>
        <begin position="349"/>
        <end position="374"/>
    </location>
</feature>
<evidence type="ECO:0000313" key="4">
    <source>
        <dbReference type="EMBL" id="RXK39794.1"/>
    </source>
</evidence>
<evidence type="ECO:0000259" key="3">
    <source>
        <dbReference type="Pfam" id="PF20152"/>
    </source>
</evidence>